<dbReference type="InterPro" id="IPR000795">
    <property type="entry name" value="T_Tr_GTP-bd_dom"/>
</dbReference>
<dbReference type="GO" id="GO:0003924">
    <property type="term" value="F:GTPase activity"/>
    <property type="evidence" value="ECO:0007669"/>
    <property type="project" value="InterPro"/>
</dbReference>
<dbReference type="InterPro" id="IPR044121">
    <property type="entry name" value="Snu114_GTP-bd"/>
</dbReference>
<dbReference type="SUPFAM" id="SSF50447">
    <property type="entry name" value="Translation proteins"/>
    <property type="match status" value="1"/>
</dbReference>
<dbReference type="CDD" id="cd04167">
    <property type="entry name" value="Snu114p"/>
    <property type="match status" value="1"/>
</dbReference>
<dbReference type="InterPro" id="IPR020568">
    <property type="entry name" value="Ribosomal_Su5_D2-typ_SF"/>
</dbReference>
<dbReference type="Pfam" id="PF00009">
    <property type="entry name" value="GTP_EFTU"/>
    <property type="match status" value="1"/>
</dbReference>
<feature type="domain" description="Tr-type G" evidence="8">
    <location>
        <begin position="133"/>
        <end position="305"/>
    </location>
</feature>
<dbReference type="FunFam" id="3.30.70.870:FF:000002">
    <property type="entry name" value="Translation elongation factor 2"/>
    <property type="match status" value="1"/>
</dbReference>
<evidence type="ECO:0000259" key="8">
    <source>
        <dbReference type="PROSITE" id="PS51722"/>
    </source>
</evidence>
<dbReference type="FunFam" id="3.30.70.240:FF:000004">
    <property type="entry name" value="116 kDa U5 small nuclear ribonucleoprotein"/>
    <property type="match status" value="1"/>
</dbReference>
<dbReference type="Gene3D" id="3.40.50.300">
    <property type="entry name" value="P-loop containing nucleotide triphosphate hydrolases"/>
    <property type="match status" value="1"/>
</dbReference>
<dbReference type="GO" id="GO:0005525">
    <property type="term" value="F:GTP binding"/>
    <property type="evidence" value="ECO:0007669"/>
    <property type="project" value="UniProtKB-KW"/>
</dbReference>
<dbReference type="AlphaFoldDB" id="A0A388KDW5"/>
<protein>
    <recommendedName>
        <fullName evidence="8">Tr-type G domain-containing protein</fullName>
    </recommendedName>
</protein>
<dbReference type="Pfam" id="PF00679">
    <property type="entry name" value="EFG_C"/>
    <property type="match status" value="1"/>
</dbReference>
<organism evidence="9 10">
    <name type="scientific">Chara braunii</name>
    <name type="common">Braun's stonewort</name>
    <dbReference type="NCBI Taxonomy" id="69332"/>
    <lineage>
        <taxon>Eukaryota</taxon>
        <taxon>Viridiplantae</taxon>
        <taxon>Streptophyta</taxon>
        <taxon>Charophyceae</taxon>
        <taxon>Charales</taxon>
        <taxon>Characeae</taxon>
        <taxon>Chara</taxon>
    </lineage>
</organism>
<comment type="subcellular location">
    <subcellularLocation>
        <location evidence="1">Nucleus</location>
    </subcellularLocation>
</comment>
<dbReference type="NCBIfam" id="TIGR00231">
    <property type="entry name" value="small_GTP"/>
    <property type="match status" value="1"/>
</dbReference>
<dbReference type="PANTHER" id="PTHR42908">
    <property type="entry name" value="TRANSLATION ELONGATION FACTOR-RELATED"/>
    <property type="match status" value="1"/>
</dbReference>
<dbReference type="InterPro" id="IPR035655">
    <property type="entry name" value="U5-116kDa_C"/>
</dbReference>
<dbReference type="GO" id="GO:0000398">
    <property type="term" value="P:mRNA splicing, via spliceosome"/>
    <property type="evidence" value="ECO:0007669"/>
    <property type="project" value="TreeGrafter"/>
</dbReference>
<dbReference type="InterPro" id="IPR004161">
    <property type="entry name" value="EFTu-like_2"/>
</dbReference>
<dbReference type="InterPro" id="IPR035647">
    <property type="entry name" value="EFG_III/V"/>
</dbReference>
<dbReference type="GO" id="GO:0005829">
    <property type="term" value="C:cytosol"/>
    <property type="evidence" value="ECO:0007669"/>
    <property type="project" value="TreeGrafter"/>
</dbReference>
<dbReference type="SUPFAM" id="SSF52540">
    <property type="entry name" value="P-loop containing nucleoside triphosphate hydrolases"/>
    <property type="match status" value="1"/>
</dbReference>
<dbReference type="Gene3D" id="3.30.70.870">
    <property type="entry name" value="Elongation Factor G (Translational Gtpase), domain 3"/>
    <property type="match status" value="1"/>
</dbReference>
<dbReference type="SUPFAM" id="SSF54980">
    <property type="entry name" value="EF-G C-terminal domain-like"/>
    <property type="match status" value="2"/>
</dbReference>
<dbReference type="SUPFAM" id="SSF54211">
    <property type="entry name" value="Ribosomal protein S5 domain 2-like"/>
    <property type="match status" value="1"/>
</dbReference>
<feature type="compositionally biased region" description="Acidic residues" evidence="7">
    <location>
        <begin position="17"/>
        <end position="30"/>
    </location>
</feature>
<accession>A0A388KDW5</accession>
<dbReference type="InterPro" id="IPR000640">
    <property type="entry name" value="EFG_V-like"/>
</dbReference>
<dbReference type="FunFam" id="3.40.50.300:FF:000646">
    <property type="entry name" value="U5 small nuclear ribonucleoprotein component"/>
    <property type="match status" value="1"/>
</dbReference>
<reference evidence="9 10" key="1">
    <citation type="journal article" date="2018" name="Cell">
        <title>The Chara Genome: Secondary Complexity and Implications for Plant Terrestrialization.</title>
        <authorList>
            <person name="Nishiyama T."/>
            <person name="Sakayama H."/>
            <person name="Vries J.D."/>
            <person name="Buschmann H."/>
            <person name="Saint-Marcoux D."/>
            <person name="Ullrich K.K."/>
            <person name="Haas F.B."/>
            <person name="Vanderstraeten L."/>
            <person name="Becker D."/>
            <person name="Lang D."/>
            <person name="Vosolsobe S."/>
            <person name="Rombauts S."/>
            <person name="Wilhelmsson P.K.I."/>
            <person name="Janitza P."/>
            <person name="Kern R."/>
            <person name="Heyl A."/>
            <person name="Rumpler F."/>
            <person name="Villalobos L.I.A.C."/>
            <person name="Clay J.M."/>
            <person name="Skokan R."/>
            <person name="Toyoda A."/>
            <person name="Suzuki Y."/>
            <person name="Kagoshima H."/>
            <person name="Schijlen E."/>
            <person name="Tajeshwar N."/>
            <person name="Catarino B."/>
            <person name="Hetherington A.J."/>
            <person name="Saltykova A."/>
            <person name="Bonnot C."/>
            <person name="Breuninger H."/>
            <person name="Symeonidi A."/>
            <person name="Radhakrishnan G.V."/>
            <person name="Van Nieuwerburgh F."/>
            <person name="Deforce D."/>
            <person name="Chang C."/>
            <person name="Karol K.G."/>
            <person name="Hedrich R."/>
            <person name="Ulvskov P."/>
            <person name="Glockner G."/>
            <person name="Delwiche C.F."/>
            <person name="Petrasek J."/>
            <person name="Van de Peer Y."/>
            <person name="Friml J."/>
            <person name="Beilby M."/>
            <person name="Dolan L."/>
            <person name="Kohara Y."/>
            <person name="Sugano S."/>
            <person name="Fujiyama A."/>
            <person name="Delaux P.-M."/>
            <person name="Quint M."/>
            <person name="TheiBen G."/>
            <person name="Hagemann M."/>
            <person name="Harholt J."/>
            <person name="Dunand C."/>
            <person name="Zachgo S."/>
            <person name="Langdale J."/>
            <person name="Maumus F."/>
            <person name="Straeten D.V.D."/>
            <person name="Gould S.B."/>
            <person name="Rensing S.A."/>
        </authorList>
    </citation>
    <scope>NUCLEOTIDE SEQUENCE [LARGE SCALE GENOMIC DNA]</scope>
    <source>
        <strain evidence="9 10">S276</strain>
    </source>
</reference>
<dbReference type="STRING" id="69332.A0A388KDW5"/>
<dbReference type="InterPro" id="IPR005225">
    <property type="entry name" value="Small_GTP-bd"/>
</dbReference>
<dbReference type="Pfam" id="PF03144">
    <property type="entry name" value="GTP_EFTU_D2"/>
    <property type="match status" value="1"/>
</dbReference>
<dbReference type="OrthoDB" id="364892at2759"/>
<comment type="caution">
    <text evidence="9">The sequence shown here is derived from an EMBL/GenBank/DDBJ whole genome shotgun (WGS) entry which is preliminary data.</text>
</comment>
<dbReference type="Gramene" id="GBG68250">
    <property type="protein sequence ID" value="GBG68250"/>
    <property type="gene ID" value="CBR_g2801"/>
</dbReference>
<feature type="region of interest" description="Disordered" evidence="7">
    <location>
        <begin position="1"/>
        <end position="41"/>
    </location>
</feature>
<keyword evidence="2" id="KW-0507">mRNA processing</keyword>
<dbReference type="InterPro" id="IPR027417">
    <property type="entry name" value="P-loop_NTPase"/>
</dbReference>
<dbReference type="Gene3D" id="3.90.1430.10">
    <property type="entry name" value="Yeast translation eEF2 (G' domain)"/>
    <property type="match status" value="1"/>
</dbReference>
<dbReference type="FunFam" id="3.90.1430.10:FF:000001">
    <property type="entry name" value="116 kDa U5 small nuclear ribonucleoprotein component"/>
    <property type="match status" value="1"/>
</dbReference>
<keyword evidence="4" id="KW-0342">GTP-binding</keyword>
<dbReference type="CDD" id="cd04098">
    <property type="entry name" value="eEF2_C_snRNP"/>
    <property type="match status" value="1"/>
</dbReference>
<keyword evidence="3" id="KW-0547">Nucleotide-binding</keyword>
<dbReference type="CDD" id="cd04090">
    <property type="entry name" value="EF2_II_snRNP"/>
    <property type="match status" value="1"/>
</dbReference>
<dbReference type="OMA" id="YIFRPIR"/>
<dbReference type="InterPro" id="IPR031950">
    <property type="entry name" value="EFTUD2_N"/>
</dbReference>
<gene>
    <name evidence="9" type="ORF">CBR_g2801</name>
</gene>
<evidence type="ECO:0000313" key="9">
    <source>
        <dbReference type="EMBL" id="GBG68250.1"/>
    </source>
</evidence>
<dbReference type="InterPro" id="IPR014721">
    <property type="entry name" value="Ribsml_uS5_D2-typ_fold_subgr"/>
</dbReference>
<dbReference type="InterPro" id="IPR005517">
    <property type="entry name" value="Transl_elong_EFG/EF2_IV"/>
</dbReference>
<dbReference type="Gene3D" id="3.30.70.240">
    <property type="match status" value="1"/>
</dbReference>
<dbReference type="Gene3D" id="3.30.230.10">
    <property type="match status" value="1"/>
</dbReference>
<dbReference type="SMART" id="SM00838">
    <property type="entry name" value="EFG_C"/>
    <property type="match status" value="1"/>
</dbReference>
<dbReference type="GO" id="GO:0030623">
    <property type="term" value="F:U5 snRNA binding"/>
    <property type="evidence" value="ECO:0007669"/>
    <property type="project" value="TreeGrafter"/>
</dbReference>
<evidence type="ECO:0000313" key="10">
    <source>
        <dbReference type="Proteomes" id="UP000265515"/>
    </source>
</evidence>
<dbReference type="PRINTS" id="PR00315">
    <property type="entry name" value="ELONGATNFCT"/>
</dbReference>
<dbReference type="InterPro" id="IPR009000">
    <property type="entry name" value="Transl_B-barrel_sf"/>
</dbReference>
<proteinExistence type="predicted"/>
<dbReference type="PANTHER" id="PTHR42908:SF6">
    <property type="entry name" value="116 KDA U5 SMALL NUCLEAR RIBONUCLEOPROTEIN COMPONENT"/>
    <property type="match status" value="1"/>
</dbReference>
<evidence type="ECO:0000256" key="1">
    <source>
        <dbReference type="ARBA" id="ARBA00004123"/>
    </source>
</evidence>
<dbReference type="GO" id="GO:0071007">
    <property type="term" value="C:U2-type catalytic step 2 spliceosome"/>
    <property type="evidence" value="ECO:0007669"/>
    <property type="project" value="TreeGrafter"/>
</dbReference>
<evidence type="ECO:0000256" key="7">
    <source>
        <dbReference type="SAM" id="MobiDB-lite"/>
    </source>
</evidence>
<dbReference type="Pfam" id="PF16004">
    <property type="entry name" value="EFTUD2"/>
    <property type="match status" value="1"/>
</dbReference>
<name>A0A388KDW5_CHABU</name>
<keyword evidence="10" id="KW-1185">Reference proteome</keyword>
<evidence type="ECO:0000256" key="3">
    <source>
        <dbReference type="ARBA" id="ARBA00022741"/>
    </source>
</evidence>
<evidence type="ECO:0000256" key="2">
    <source>
        <dbReference type="ARBA" id="ARBA00022664"/>
    </source>
</evidence>
<dbReference type="FunFam" id="2.40.30.10:FF:000029">
    <property type="entry name" value="116 kDa U5 small nuclear ribonucleoprotein component"/>
    <property type="match status" value="1"/>
</dbReference>
<sequence length="896" mass="100012">MDDNLYDEFGNYIGPELESEEEEDEQEREEEDGRPVEDDDAWMDEAEAAARDKIAEDVGTTAVVLAEDRKYYPTAMEVYGEDIETLVMDEDAQPLEVPIIKPVKIRQFEIAKRDIVKTYVSTDFLLGLMKNAQLVRNLALVGHLHHGKTLFMDMLVEQTHEISTMDGTNERHLRFTDTRIDEQERGISIKAMPMSLVMEDSSGKSHLINILDTPGHVNFSDEMTAALRLADGAILLVDAVEGVMVNTERAIKHALQEGLPICIVINKVDRLITELKLPPADAYHKLRHTLEELNNLMALYATGPDPPQVDPVIGNVCFASATAGWSFTLQSFAKLYSDLHGVALDEQAFASKLWGDCYFHPETRTFKRKASAKGGERSFVQFILEPLYKLYSQIIGEHRRSVEITLAELGVHLKPSAYKLNVKPLLKLACSSVFGTATGFTDMLVKHIPSAKQAASSKVEHIYTGPQDSGLAESMKNCDPDGPLMVNVTKLFPKSDCSAFDAFGRIYSGTLQVGQSVRVLGEGYSPDDEEDMAVKEVTNLWVYQARYSLPIGKAHAGCWVLIEGVDASITKTATLCPRFYDDEVYIFRPLKFNTVSVVKTAVEPLNPSELPKMVEGLRKINKSYPLALTKVEESGEHTILGTGEIFLDSIMKDLRELYSEVEVKGPNILVDDTLAPEVDKGLLDALKDYIVQGFQWGAREGPLCDEPIRNVRFKILAATIAPEPLHRGGGQIIPTARRVAYSAFLMATPRLMEPVYYVEIQTPADCMSAIHNVLSRRRGHATAEVPKPGTPFYIVKAFLPVIESFGFETDLRYHTQGQAFCMSVFDHWSVVPGDPLDKSIVLRPLEPAPPQHLAREFMVKTRRRKGMSEDVSINKFFDDPMLLELARQDAVLQAIL</sequence>
<dbReference type="SMART" id="SM00889">
    <property type="entry name" value="EFG_IV"/>
    <property type="match status" value="1"/>
</dbReference>
<dbReference type="Pfam" id="PF03764">
    <property type="entry name" value="EFG_IV"/>
    <property type="match status" value="1"/>
</dbReference>
<dbReference type="Gene3D" id="2.40.30.10">
    <property type="entry name" value="Translation factors"/>
    <property type="match status" value="1"/>
</dbReference>
<dbReference type="PROSITE" id="PS51722">
    <property type="entry name" value="G_TR_2"/>
    <property type="match status" value="1"/>
</dbReference>
<dbReference type="GO" id="GO:0046540">
    <property type="term" value="C:U4/U6 x U5 tri-snRNP complex"/>
    <property type="evidence" value="ECO:0007669"/>
    <property type="project" value="TreeGrafter"/>
</dbReference>
<dbReference type="Proteomes" id="UP000265515">
    <property type="component" value="Unassembled WGS sequence"/>
</dbReference>
<evidence type="ECO:0000256" key="5">
    <source>
        <dbReference type="ARBA" id="ARBA00023187"/>
    </source>
</evidence>
<keyword evidence="5" id="KW-0508">mRNA splicing</keyword>
<dbReference type="EMBL" id="BFEA01000098">
    <property type="protein sequence ID" value="GBG68250.1"/>
    <property type="molecule type" value="Genomic_DNA"/>
</dbReference>
<evidence type="ECO:0000256" key="6">
    <source>
        <dbReference type="ARBA" id="ARBA00023242"/>
    </source>
</evidence>
<keyword evidence="6" id="KW-0539">Nucleus</keyword>
<evidence type="ECO:0000256" key="4">
    <source>
        <dbReference type="ARBA" id="ARBA00023134"/>
    </source>
</evidence>